<evidence type="ECO:0000259" key="1">
    <source>
        <dbReference type="Pfam" id="PF14322"/>
    </source>
</evidence>
<accession>A0ABT0HDC1</accession>
<dbReference type="Proteomes" id="UP001203687">
    <property type="component" value="Unassembled WGS sequence"/>
</dbReference>
<dbReference type="RefSeq" id="WP_248414064.1">
    <property type="nucleotide sequence ID" value="NZ_JALPQF010000084.1"/>
</dbReference>
<evidence type="ECO:0000313" key="2">
    <source>
        <dbReference type="EMBL" id="MCK8482360.1"/>
    </source>
</evidence>
<dbReference type="SUPFAM" id="SSF48452">
    <property type="entry name" value="TPR-like"/>
    <property type="match status" value="1"/>
</dbReference>
<feature type="non-terminal residue" evidence="2">
    <location>
        <position position="1"/>
    </location>
</feature>
<evidence type="ECO:0000313" key="3">
    <source>
        <dbReference type="Proteomes" id="UP001203687"/>
    </source>
</evidence>
<dbReference type="InterPro" id="IPR011990">
    <property type="entry name" value="TPR-like_helical_dom_sf"/>
</dbReference>
<dbReference type="Pfam" id="PF14322">
    <property type="entry name" value="SusD-like_3"/>
    <property type="match status" value="1"/>
</dbReference>
<dbReference type="EMBL" id="JALPQF010000084">
    <property type="protein sequence ID" value="MCK8482360.1"/>
    <property type="molecule type" value="Genomic_DNA"/>
</dbReference>
<feature type="non-terminal residue" evidence="2">
    <location>
        <position position="196"/>
    </location>
</feature>
<comment type="caution">
    <text evidence="2">The sequence shown here is derived from an EMBL/GenBank/DDBJ whole genome shotgun (WGS) entry which is preliminary data.</text>
</comment>
<dbReference type="InterPro" id="IPR033985">
    <property type="entry name" value="SusD-like_N"/>
</dbReference>
<dbReference type="Gene3D" id="1.25.40.390">
    <property type="match status" value="1"/>
</dbReference>
<name>A0ABT0HDC1_9FLAO</name>
<proteinExistence type="predicted"/>
<gene>
    <name evidence="2" type="ORF">MUY34_17175</name>
</gene>
<reference evidence="2" key="1">
    <citation type="submission" date="2022-04" db="EMBL/GenBank/DDBJ databases">
        <authorList>
            <person name="Ren T."/>
        </authorList>
    </citation>
    <scope>NUCLEOTIDE SEQUENCE</scope>
    <source>
        <strain evidence="2">F63249</strain>
    </source>
</reference>
<protein>
    <submittedName>
        <fullName evidence="2">RagB/SusD family nutrient uptake outer membrane protein</fullName>
    </submittedName>
</protein>
<organism evidence="2 3">
    <name type="scientific">Psychroserpens algicola</name>
    <dbReference type="NCBI Taxonomy" id="1719034"/>
    <lineage>
        <taxon>Bacteria</taxon>
        <taxon>Pseudomonadati</taxon>
        <taxon>Bacteroidota</taxon>
        <taxon>Flavobacteriia</taxon>
        <taxon>Flavobacteriales</taxon>
        <taxon>Flavobacteriaceae</taxon>
        <taxon>Psychroserpens</taxon>
    </lineage>
</organism>
<keyword evidence="3" id="KW-1185">Reference proteome</keyword>
<sequence length="196" mass="20916">SGLLGAYNFLDVTNEIGFTAAITDESFRGRDNGGQNANTQNFNINSNSGYAFGVWASNYGAIGMANRIIAAAETLERSEDPDLYDHVVGQAYAIRAFSHFQILTFFSTDYTNDGALAGVLLTEPTSDIFASVARATNGEFYDQITSDLNTAAGLINGTDTDTSGIKFMGQDFITALRARMAAYRGQYAAADGFAAS</sequence>
<feature type="domain" description="SusD-like N-terminal" evidence="1">
    <location>
        <begin position="39"/>
        <end position="156"/>
    </location>
</feature>